<gene>
    <name evidence="1" type="ORF">GCM10023346_31540</name>
</gene>
<sequence length="110" mass="12535">MSELDFAESLDLLRQICRSKGSRRVHARAHLDLAARAPREENGMDRICNFTVAAISLISWFSRPAKPPTAPLESHPYTPLHVLKAGPWEGLYVERRPWRPYLPDMPSDLS</sequence>
<evidence type="ECO:0000313" key="2">
    <source>
        <dbReference type="Proteomes" id="UP001500200"/>
    </source>
</evidence>
<proteinExistence type="predicted"/>
<name>A0ABP9SLB0_9MICC</name>
<dbReference type="EMBL" id="BAABKK010000023">
    <property type="protein sequence ID" value="GAA5197273.1"/>
    <property type="molecule type" value="Genomic_DNA"/>
</dbReference>
<organism evidence="1 2">
    <name type="scientific">Arthrobacter gyeryongensis</name>
    <dbReference type="NCBI Taxonomy" id="1650592"/>
    <lineage>
        <taxon>Bacteria</taxon>
        <taxon>Bacillati</taxon>
        <taxon>Actinomycetota</taxon>
        <taxon>Actinomycetes</taxon>
        <taxon>Micrococcales</taxon>
        <taxon>Micrococcaceae</taxon>
        <taxon>Arthrobacter</taxon>
    </lineage>
</organism>
<protein>
    <submittedName>
        <fullName evidence="1">Uncharacterized protein</fullName>
    </submittedName>
</protein>
<accession>A0ABP9SLB0</accession>
<dbReference type="Proteomes" id="UP001500200">
    <property type="component" value="Unassembled WGS sequence"/>
</dbReference>
<comment type="caution">
    <text evidence="1">The sequence shown here is derived from an EMBL/GenBank/DDBJ whole genome shotgun (WGS) entry which is preliminary data.</text>
</comment>
<reference evidence="2" key="1">
    <citation type="journal article" date="2019" name="Int. J. Syst. Evol. Microbiol.">
        <title>The Global Catalogue of Microorganisms (GCM) 10K type strain sequencing project: providing services to taxonomists for standard genome sequencing and annotation.</title>
        <authorList>
            <consortium name="The Broad Institute Genomics Platform"/>
            <consortium name="The Broad Institute Genome Sequencing Center for Infectious Disease"/>
            <person name="Wu L."/>
            <person name="Ma J."/>
        </authorList>
    </citation>
    <scope>NUCLEOTIDE SEQUENCE [LARGE SCALE GENOMIC DNA]</scope>
    <source>
        <strain evidence="2">JCM 18514</strain>
    </source>
</reference>
<evidence type="ECO:0000313" key="1">
    <source>
        <dbReference type="EMBL" id="GAA5197273.1"/>
    </source>
</evidence>
<keyword evidence="2" id="KW-1185">Reference proteome</keyword>